<dbReference type="InterPro" id="IPR044792">
    <property type="entry name" value="TAR1"/>
</dbReference>
<dbReference type="PANTHER" id="PTHR47188">
    <property type="entry name" value="PROTEIN TAR1"/>
    <property type="match status" value="1"/>
</dbReference>
<organism evidence="2 3">
    <name type="scientific">Capsicum baccatum</name>
    <name type="common">Peruvian pepper</name>
    <dbReference type="NCBI Taxonomy" id="33114"/>
    <lineage>
        <taxon>Eukaryota</taxon>
        <taxon>Viridiplantae</taxon>
        <taxon>Streptophyta</taxon>
        <taxon>Embryophyta</taxon>
        <taxon>Tracheophyta</taxon>
        <taxon>Spermatophyta</taxon>
        <taxon>Magnoliopsida</taxon>
        <taxon>eudicotyledons</taxon>
        <taxon>Gunneridae</taxon>
        <taxon>Pentapetalae</taxon>
        <taxon>asterids</taxon>
        <taxon>lamiids</taxon>
        <taxon>Solanales</taxon>
        <taxon>Solanaceae</taxon>
        <taxon>Solanoideae</taxon>
        <taxon>Capsiceae</taxon>
        <taxon>Capsicum</taxon>
    </lineage>
</organism>
<comment type="caution">
    <text evidence="2">The sequence shown here is derived from an EMBL/GenBank/DDBJ whole genome shotgun (WGS) entry which is preliminary data.</text>
</comment>
<feature type="region of interest" description="Disordered" evidence="1">
    <location>
        <begin position="67"/>
        <end position="92"/>
    </location>
</feature>
<feature type="compositionally biased region" description="Pro residues" evidence="1">
    <location>
        <begin position="1"/>
        <end position="10"/>
    </location>
</feature>
<accession>A0A2G2V3X6</accession>
<dbReference type="AlphaFoldDB" id="A0A2G2V3X6"/>
<sequence length="165" mass="18064">MGLSPSPVPPSKGHGPGRPLRTLLQTTIRTTEPTDSKAGLFPVRSLLLRDSLAEISVVESHFRLQKKHRSPGCMPRTGREGQATDSSIPGRFPRRGFDHDPSAGSPTETLLRLLLSLNNKVQWTSRDVAGSEPPTSLQSEHFTGSFNWLERRVVCTKGRDVVSAS</sequence>
<gene>
    <name evidence="2" type="ORF">CQW23_32705</name>
</gene>
<name>A0A2G2V3X6_CAPBA</name>
<reference evidence="2 3" key="1">
    <citation type="journal article" date="2017" name="Genome Biol.">
        <title>New reference genome sequences of hot pepper reveal the massive evolution of plant disease-resistance genes by retroduplication.</title>
        <authorList>
            <person name="Kim S."/>
            <person name="Park J."/>
            <person name="Yeom S.I."/>
            <person name="Kim Y.M."/>
            <person name="Seo E."/>
            <person name="Kim K.T."/>
            <person name="Kim M.S."/>
            <person name="Lee J.M."/>
            <person name="Cheong K."/>
            <person name="Shin H.S."/>
            <person name="Kim S.B."/>
            <person name="Han K."/>
            <person name="Lee J."/>
            <person name="Park M."/>
            <person name="Lee H.A."/>
            <person name="Lee H.Y."/>
            <person name="Lee Y."/>
            <person name="Oh S."/>
            <person name="Lee J.H."/>
            <person name="Choi E."/>
            <person name="Choi E."/>
            <person name="Lee S.E."/>
            <person name="Jeon J."/>
            <person name="Kim H."/>
            <person name="Choi G."/>
            <person name="Song H."/>
            <person name="Lee J."/>
            <person name="Lee S.C."/>
            <person name="Kwon J.K."/>
            <person name="Lee H.Y."/>
            <person name="Koo N."/>
            <person name="Hong Y."/>
            <person name="Kim R.W."/>
            <person name="Kang W.H."/>
            <person name="Huh J.H."/>
            <person name="Kang B.C."/>
            <person name="Yang T.J."/>
            <person name="Lee Y.H."/>
            <person name="Bennetzen J.L."/>
            <person name="Choi D."/>
        </authorList>
    </citation>
    <scope>NUCLEOTIDE SEQUENCE [LARGE SCALE GENOMIC DNA]</scope>
    <source>
        <strain evidence="3">cv. PBC81</strain>
    </source>
</reference>
<evidence type="ECO:0000256" key="1">
    <source>
        <dbReference type="SAM" id="MobiDB-lite"/>
    </source>
</evidence>
<evidence type="ECO:0000313" key="3">
    <source>
        <dbReference type="Proteomes" id="UP000224567"/>
    </source>
</evidence>
<proteinExistence type="predicted"/>
<protein>
    <submittedName>
        <fullName evidence="2">Uncharacterized protein</fullName>
    </submittedName>
</protein>
<evidence type="ECO:0000313" key="2">
    <source>
        <dbReference type="EMBL" id="PHT27693.1"/>
    </source>
</evidence>
<feature type="region of interest" description="Disordered" evidence="1">
    <location>
        <begin position="1"/>
        <end position="20"/>
    </location>
</feature>
<dbReference type="Proteomes" id="UP000224567">
    <property type="component" value="Unassembled WGS sequence"/>
</dbReference>
<reference evidence="3" key="2">
    <citation type="journal article" date="2017" name="J. Anim. Genet.">
        <title>Multiple reference genome sequences of hot pepper reveal the massive evolution of plant disease resistance genes by retroduplication.</title>
        <authorList>
            <person name="Kim S."/>
            <person name="Park J."/>
            <person name="Yeom S.-I."/>
            <person name="Kim Y.-M."/>
            <person name="Seo E."/>
            <person name="Kim K.-T."/>
            <person name="Kim M.-S."/>
            <person name="Lee J.M."/>
            <person name="Cheong K."/>
            <person name="Shin H.-S."/>
            <person name="Kim S.-B."/>
            <person name="Han K."/>
            <person name="Lee J."/>
            <person name="Park M."/>
            <person name="Lee H.-A."/>
            <person name="Lee H.-Y."/>
            <person name="Lee Y."/>
            <person name="Oh S."/>
            <person name="Lee J.H."/>
            <person name="Choi E."/>
            <person name="Choi E."/>
            <person name="Lee S.E."/>
            <person name="Jeon J."/>
            <person name="Kim H."/>
            <person name="Choi G."/>
            <person name="Song H."/>
            <person name="Lee J."/>
            <person name="Lee S.-C."/>
            <person name="Kwon J.-K."/>
            <person name="Lee H.-Y."/>
            <person name="Koo N."/>
            <person name="Hong Y."/>
            <person name="Kim R.W."/>
            <person name="Kang W.-H."/>
            <person name="Huh J.H."/>
            <person name="Kang B.-C."/>
            <person name="Yang T.-J."/>
            <person name="Lee Y.-H."/>
            <person name="Bennetzen J.L."/>
            <person name="Choi D."/>
        </authorList>
    </citation>
    <scope>NUCLEOTIDE SEQUENCE [LARGE SCALE GENOMIC DNA]</scope>
    <source>
        <strain evidence="3">cv. PBC81</strain>
    </source>
</reference>
<dbReference type="PANTHER" id="PTHR47188:SF1">
    <property type="entry name" value="PROTEIN TAR1"/>
    <property type="match status" value="1"/>
</dbReference>
<keyword evidence="3" id="KW-1185">Reference proteome</keyword>
<dbReference type="EMBL" id="MLFT02000331">
    <property type="protein sequence ID" value="PHT27693.1"/>
    <property type="molecule type" value="Genomic_DNA"/>
</dbReference>
<dbReference type="GO" id="GO:0043457">
    <property type="term" value="P:regulation of cellular respiration"/>
    <property type="evidence" value="ECO:0007669"/>
    <property type="project" value="InterPro"/>
</dbReference>